<sequence length="947" mass="101304">MAGQQSETIRFATFNASLNRAAPGELLEDLATGENAQARTVAEIVQRTAPDILLLNEFDNATDQAALDLFRDNYLAVGQNTLGLAEGSAGIDYPFGFTAPSNTGIASGFDLNNDGRAVSTPGASGYGDDALGFGNYPGQYGMALYSKYPILTDQIRTFQTFLWKDMPDARLPDDPATGVPGGFYSAEELAVLPLSSKSHWDIPVLIDGRIVHVIAAHPTPPSFDGPEDRNGLRNADEIRLIRDYVTPGAGDYIYDDNGQRGGLEEGARFVIMGDMNADPKDGDSVGFAINQLLEAKVVNASVVPESAGAAEAAAQQGGANGTHGGDPAQDTADFADAAPGNLRVDYVLPSASGLVPTESAVFWPGSADPLFPLTGRYDPAVPPTGFPASDHRLVSLDVALAAGRFNTLDGTAPEIVGHRGASASRPEHTLEAYRVAIEQGADLIEPDLVLTRDGHLIDRHEPMLGGTTDVSERPEFAERRTTKMVEGEEVTDWFAEDFTLAEIKTLWARERIPDIRPDSAAYDDQFRIPTIQEVIALVREVEAETGKAIPIIPELKHPTYFEYNGYHQDGTKIGVDTSRVLIDILVEEGFTNPSRVFIQSFEIANLLELQNSIMPEAGIDLPLVQLTYDQYQVDVAFHLDSGNAAEGVDPSLFDRLDFPLRRDSMPNGAESDLYSPEGIAAIAEYAEALSPWDRDVFPSAALAEPVDGNGDGRAEITRQLTGEVVDLAARAHAEGMEFVPYTLRLEEAFQSLNPDGTVRRPVEEFLSFIELGADKIFTDSPDVGRQIVDQLVVGDRAIAARNTGGGHDIWVYEAAAFTASKASNGIDTALYAGGGRIVLPDGVENIELRGAADTIVIGNDRGNQIVGNAGDNLILPGAGANRIDGGDGYDAVQFAGRVDEFDIVACGDATRVISKASGIASELTGVESLLFLDAQRSLGCGGEWITD</sequence>
<dbReference type="InterPro" id="IPR017946">
    <property type="entry name" value="PLC-like_Pdiesterase_TIM-brl"/>
</dbReference>
<dbReference type="RefSeq" id="WP_379592540.1">
    <property type="nucleotide sequence ID" value="NZ_JBHRTN010000002.1"/>
</dbReference>
<evidence type="ECO:0000259" key="8">
    <source>
        <dbReference type="PROSITE" id="PS51704"/>
    </source>
</evidence>
<keyword evidence="10" id="KW-1185">Reference proteome</keyword>
<accession>A0ABV7FV81</accession>
<dbReference type="EC" id="3.1.4.46" evidence="2"/>
<evidence type="ECO:0000256" key="6">
    <source>
        <dbReference type="ARBA" id="ARBA00047512"/>
    </source>
</evidence>
<dbReference type="SUPFAM" id="SSF51695">
    <property type="entry name" value="PLC-like phosphodiesterases"/>
    <property type="match status" value="1"/>
</dbReference>
<feature type="region of interest" description="Disordered" evidence="7">
    <location>
        <begin position="309"/>
        <end position="331"/>
    </location>
</feature>
<dbReference type="SUPFAM" id="SSF56219">
    <property type="entry name" value="DNase I-like"/>
    <property type="match status" value="1"/>
</dbReference>
<feature type="domain" description="GP-PDE" evidence="8">
    <location>
        <begin position="413"/>
        <end position="721"/>
    </location>
</feature>
<reference evidence="10" key="1">
    <citation type="journal article" date="2019" name="Int. J. Syst. Evol. Microbiol.">
        <title>The Global Catalogue of Microorganisms (GCM) 10K type strain sequencing project: providing services to taxonomists for standard genome sequencing and annotation.</title>
        <authorList>
            <consortium name="The Broad Institute Genomics Platform"/>
            <consortium name="The Broad Institute Genome Sequencing Center for Infectious Disease"/>
            <person name="Wu L."/>
            <person name="Ma J."/>
        </authorList>
    </citation>
    <scope>NUCLEOTIDE SEQUENCE [LARGE SCALE GENOMIC DNA]</scope>
    <source>
        <strain evidence="10">KCTC 52094</strain>
    </source>
</reference>
<proteinExistence type="inferred from homology"/>
<evidence type="ECO:0000256" key="2">
    <source>
        <dbReference type="ARBA" id="ARBA00012247"/>
    </source>
</evidence>
<protein>
    <recommendedName>
        <fullName evidence="2">glycerophosphodiester phosphodiesterase</fullName>
        <ecNumber evidence="2">3.1.4.46</ecNumber>
    </recommendedName>
</protein>
<comment type="caution">
    <text evidence="9">The sequence shown here is derived from an EMBL/GenBank/DDBJ whole genome shotgun (WGS) entry which is preliminary data.</text>
</comment>
<dbReference type="PANTHER" id="PTHR43620">
    <property type="entry name" value="GLYCEROPHOSPHORYL DIESTER PHOSPHODIESTERASE"/>
    <property type="match status" value="1"/>
</dbReference>
<evidence type="ECO:0000256" key="5">
    <source>
        <dbReference type="ARBA" id="ARBA00022801"/>
    </source>
</evidence>
<dbReference type="PANTHER" id="PTHR43620:SF7">
    <property type="entry name" value="GLYCEROPHOSPHODIESTER PHOSPHODIESTERASE GDPD5-RELATED"/>
    <property type="match status" value="1"/>
</dbReference>
<name>A0ABV7FV81_9PROT</name>
<comment type="similarity">
    <text evidence="1">Belongs to the glycerophosphoryl diester phosphodiesterase family.</text>
</comment>
<organism evidence="9 10">
    <name type="scientific">Teichococcus globiformis</name>
    <dbReference type="NCBI Taxonomy" id="2307229"/>
    <lineage>
        <taxon>Bacteria</taxon>
        <taxon>Pseudomonadati</taxon>
        <taxon>Pseudomonadota</taxon>
        <taxon>Alphaproteobacteria</taxon>
        <taxon>Acetobacterales</taxon>
        <taxon>Roseomonadaceae</taxon>
        <taxon>Roseomonas</taxon>
    </lineage>
</organism>
<dbReference type="InterPro" id="IPR036691">
    <property type="entry name" value="Endo/exonu/phosph_ase_sf"/>
</dbReference>
<gene>
    <name evidence="9" type="ORF">ACFOD4_00655</name>
</gene>
<evidence type="ECO:0000313" key="9">
    <source>
        <dbReference type="EMBL" id="MFC3123553.1"/>
    </source>
</evidence>
<dbReference type="EMBL" id="JBHRTN010000002">
    <property type="protein sequence ID" value="MFC3123553.1"/>
    <property type="molecule type" value="Genomic_DNA"/>
</dbReference>
<dbReference type="InterPro" id="IPR005135">
    <property type="entry name" value="Endo/exonuclease/phosphatase"/>
</dbReference>
<evidence type="ECO:0000256" key="4">
    <source>
        <dbReference type="ARBA" id="ARBA00022798"/>
    </source>
</evidence>
<comment type="catalytic activity">
    <reaction evidence="6">
        <text>a sn-glycero-3-phosphodiester + H2O = an alcohol + sn-glycerol 3-phosphate + H(+)</text>
        <dbReference type="Rhea" id="RHEA:12969"/>
        <dbReference type="ChEBI" id="CHEBI:15377"/>
        <dbReference type="ChEBI" id="CHEBI:15378"/>
        <dbReference type="ChEBI" id="CHEBI:30879"/>
        <dbReference type="ChEBI" id="CHEBI:57597"/>
        <dbReference type="ChEBI" id="CHEBI:83408"/>
        <dbReference type="EC" id="3.1.4.46"/>
    </reaction>
</comment>
<evidence type="ECO:0000256" key="3">
    <source>
        <dbReference type="ARBA" id="ARBA00022729"/>
    </source>
</evidence>
<keyword evidence="5" id="KW-0378">Hydrolase</keyword>
<evidence type="ECO:0000256" key="1">
    <source>
        <dbReference type="ARBA" id="ARBA00007277"/>
    </source>
</evidence>
<evidence type="ECO:0000313" key="10">
    <source>
        <dbReference type="Proteomes" id="UP001595593"/>
    </source>
</evidence>
<dbReference type="InterPro" id="IPR030395">
    <property type="entry name" value="GP_PDE_dom"/>
</dbReference>
<dbReference type="Pfam" id="PF03009">
    <property type="entry name" value="GDPD"/>
    <property type="match status" value="1"/>
</dbReference>
<dbReference type="PROSITE" id="PS51704">
    <property type="entry name" value="GP_PDE"/>
    <property type="match status" value="1"/>
</dbReference>
<evidence type="ECO:0000256" key="7">
    <source>
        <dbReference type="SAM" id="MobiDB-lite"/>
    </source>
</evidence>
<keyword evidence="4" id="KW-0319">Glycerol metabolism</keyword>
<dbReference type="SUPFAM" id="SSF51120">
    <property type="entry name" value="beta-Roll"/>
    <property type="match status" value="1"/>
</dbReference>
<dbReference type="InterPro" id="IPR011049">
    <property type="entry name" value="Serralysin-like_metalloprot_C"/>
</dbReference>
<dbReference type="Gene3D" id="3.60.10.10">
    <property type="entry name" value="Endonuclease/exonuclease/phosphatase"/>
    <property type="match status" value="1"/>
</dbReference>
<keyword evidence="3" id="KW-0732">Signal</keyword>
<dbReference type="Gene3D" id="3.20.20.190">
    <property type="entry name" value="Phosphatidylinositol (PI) phosphodiesterase"/>
    <property type="match status" value="1"/>
</dbReference>
<dbReference type="Pfam" id="PF03372">
    <property type="entry name" value="Exo_endo_phos"/>
    <property type="match status" value="1"/>
</dbReference>
<dbReference type="Proteomes" id="UP001595593">
    <property type="component" value="Unassembled WGS sequence"/>
</dbReference>